<dbReference type="InterPro" id="IPR029063">
    <property type="entry name" value="SAM-dependent_MTases_sf"/>
</dbReference>
<proteinExistence type="predicted"/>
<sequence length="267" mass="29460">MADGTTPAQTGAFDAELTDAVDARGAGAKLRSLGKINPRLAPQLARTMLGKARDNDSAGAFSTYCEAKGFEFTSAWAANNIPFVAPLLRDFMAKRPADGPKVRYMEIGAYEGRNLAFMDWMFPDRLDVTVIDPWFDEGLNPEEKYLAVEPRFHRNMARTTFGKVATHKGFSTYELPKMLQAGDKFDLIYVDGSHTALAVMIDLCCCASLLEVGGMMVLDDYWHDISEIGGPGVKQAVDHFHAAFGRYFEVAAVYRQVALVKTAEIPR</sequence>
<comment type="caution">
    <text evidence="1">The sequence shown here is derived from an EMBL/GenBank/DDBJ whole genome shotgun (WGS) entry which is preliminary data.</text>
</comment>
<dbReference type="AlphaFoldDB" id="A0A6G4R457"/>
<reference evidence="1" key="1">
    <citation type="submission" date="2020-02" db="EMBL/GenBank/DDBJ databases">
        <authorList>
            <person name="Gao J."/>
            <person name="Sun J."/>
        </authorList>
    </citation>
    <scope>NUCLEOTIDE SEQUENCE</scope>
    <source>
        <strain evidence="1">602-2</strain>
    </source>
</reference>
<accession>A0A6G4R457</accession>
<dbReference type="SUPFAM" id="SSF53335">
    <property type="entry name" value="S-adenosyl-L-methionine-dependent methyltransferases"/>
    <property type="match status" value="1"/>
</dbReference>
<dbReference type="GO" id="GO:0032259">
    <property type="term" value="P:methylation"/>
    <property type="evidence" value="ECO:0007669"/>
    <property type="project" value="UniProtKB-KW"/>
</dbReference>
<name>A0A6G4R457_9CAUL</name>
<protein>
    <submittedName>
        <fullName evidence="1">Class I SAM-dependent methyltransferase</fullName>
    </submittedName>
</protein>
<keyword evidence="1" id="KW-0489">Methyltransferase</keyword>
<evidence type="ECO:0000313" key="1">
    <source>
        <dbReference type="EMBL" id="NGM51938.1"/>
    </source>
</evidence>
<dbReference type="GO" id="GO:0008168">
    <property type="term" value="F:methyltransferase activity"/>
    <property type="evidence" value="ECO:0007669"/>
    <property type="project" value="UniProtKB-KW"/>
</dbReference>
<organism evidence="1">
    <name type="scientific">Caulobacter sp. 602-2</name>
    <dbReference type="NCBI Taxonomy" id="2710887"/>
    <lineage>
        <taxon>Bacteria</taxon>
        <taxon>Pseudomonadati</taxon>
        <taxon>Pseudomonadota</taxon>
        <taxon>Alphaproteobacteria</taxon>
        <taxon>Caulobacterales</taxon>
        <taxon>Caulobacteraceae</taxon>
        <taxon>Caulobacter</taxon>
    </lineage>
</organism>
<dbReference type="Pfam" id="PF13578">
    <property type="entry name" value="Methyltransf_24"/>
    <property type="match status" value="1"/>
</dbReference>
<gene>
    <name evidence="1" type="ORF">G5B46_20200</name>
</gene>
<dbReference type="Gene3D" id="3.40.50.150">
    <property type="entry name" value="Vaccinia Virus protein VP39"/>
    <property type="match status" value="1"/>
</dbReference>
<dbReference type="RefSeq" id="WP_165261866.1">
    <property type="nucleotide sequence ID" value="NZ_JAAKGT010000012.1"/>
</dbReference>
<keyword evidence="1" id="KW-0808">Transferase</keyword>
<dbReference type="EMBL" id="JAAKGT010000012">
    <property type="protein sequence ID" value="NGM51938.1"/>
    <property type="molecule type" value="Genomic_DNA"/>
</dbReference>